<name>A0A0U5B8F1_9BACL</name>
<keyword evidence="2" id="KW-1185">Reference proteome</keyword>
<sequence>MKYAELLKEVTSAYSGADVVDMISKGSPIKKFTMQYEETDWQFLKRMASRFHTGLIPAAVFDKPKFSFGVPEGEYKGKIDDFHYRVRKKIADFRSFSENDPKKIEERDFVYYEVETDTVLDIGNEVDFKGKRLFVCEAHTQMENSLLKHQYVLCPKEGMSQKTMYHEGIVGLTLEGKVIDVAADTVKVHLEIDKKQGVEKAHWFPYSSMYTAEGHSGWYCMPELHDSVHLYFPSHKEEECVAINSIRKDATVTGENKLGNPSHKYFRTADGKEIRLSPDEIVITAKDGETFIRLHEKEGIEVYSKKNIQIISDDTITMSAQKKMILSAKGEISITCKESKIKMDGTTTITGKKLKTN</sequence>
<dbReference type="KEGG" id="asoc:CB4_01381"/>
<evidence type="ECO:0000313" key="1">
    <source>
        <dbReference type="EMBL" id="BAU27212.1"/>
    </source>
</evidence>
<dbReference type="SUPFAM" id="SSF69279">
    <property type="entry name" value="Phage tail proteins"/>
    <property type="match status" value="1"/>
</dbReference>
<proteinExistence type="predicted"/>
<reference evidence="1 2" key="1">
    <citation type="submission" date="2015-12" db="EMBL/GenBank/DDBJ databases">
        <title>Genome sequence of Aneurinibacillus soli.</title>
        <authorList>
            <person name="Lee J.S."/>
            <person name="Lee K.C."/>
            <person name="Kim K.K."/>
            <person name="Lee B.W."/>
        </authorList>
    </citation>
    <scope>NUCLEOTIDE SEQUENCE [LARGE SCALE GENOMIC DNA]</scope>
    <source>
        <strain evidence="1 2">CB4</strain>
    </source>
</reference>
<evidence type="ECO:0000313" key="2">
    <source>
        <dbReference type="Proteomes" id="UP000217696"/>
    </source>
</evidence>
<dbReference type="EMBL" id="AP017312">
    <property type="protein sequence ID" value="BAU27212.1"/>
    <property type="molecule type" value="Genomic_DNA"/>
</dbReference>
<dbReference type="Proteomes" id="UP000217696">
    <property type="component" value="Chromosome"/>
</dbReference>
<protein>
    <submittedName>
        <fullName evidence="1">Uncharacterized protein</fullName>
    </submittedName>
</protein>
<organism evidence="1 2">
    <name type="scientific">Aneurinibacillus soli</name>
    <dbReference type="NCBI Taxonomy" id="1500254"/>
    <lineage>
        <taxon>Bacteria</taxon>
        <taxon>Bacillati</taxon>
        <taxon>Bacillota</taxon>
        <taxon>Bacilli</taxon>
        <taxon>Bacillales</taxon>
        <taxon>Paenibacillaceae</taxon>
        <taxon>Aneurinibacillus group</taxon>
        <taxon>Aneurinibacillus</taxon>
    </lineage>
</organism>
<dbReference type="RefSeq" id="WP_096464374.1">
    <property type="nucleotide sequence ID" value="NZ_AP017312.1"/>
</dbReference>
<dbReference type="Gene3D" id="3.55.50.10">
    <property type="entry name" value="Baseplate protein-like domains"/>
    <property type="match status" value="1"/>
</dbReference>
<gene>
    <name evidence="1" type="ORF">CB4_01381</name>
</gene>
<dbReference type="AlphaFoldDB" id="A0A0U5B8F1"/>
<accession>A0A0U5B8F1</accession>